<feature type="binding site" evidence="28">
    <location>
        <position position="328"/>
    </location>
    <ligand>
        <name>Zn(2+)</name>
        <dbReference type="ChEBI" id="CHEBI:29105"/>
        <label>1</label>
        <note>catalytic</note>
    </ligand>
</feature>
<keyword evidence="9 32" id="KW-0482">Metalloprotease</keyword>
<feature type="glycosylation site" description="N-linked (GlcNAc...) asparagine" evidence="26">
    <location>
        <position position="22"/>
    </location>
</feature>
<dbReference type="Gene3D" id="1.10.1370.30">
    <property type="match status" value="1"/>
</dbReference>
<dbReference type="PRINTS" id="PR00791">
    <property type="entry name" value="PEPDIPTASEA"/>
</dbReference>
<evidence type="ECO:0000256" key="21">
    <source>
        <dbReference type="ARBA" id="ARBA00048231"/>
    </source>
</evidence>
<dbReference type="GeneTree" id="ENSGT00940000163921"/>
<dbReference type="GO" id="GO:1903522">
    <property type="term" value="P:regulation of blood circulation"/>
    <property type="evidence" value="ECO:0007669"/>
    <property type="project" value="UniProtKB-ARBA"/>
</dbReference>
<dbReference type="EMBL" id="AAKN02055951">
    <property type="status" value="NOT_ANNOTATED_CDS"/>
    <property type="molecule type" value="Genomic_DNA"/>
</dbReference>
<comment type="catalytic activity">
    <reaction evidence="23">
        <text>neurotensin + H2O = neurotensin(1-11) + L-isoleucyl-L-leucine</text>
        <dbReference type="Rhea" id="RHEA:71475"/>
        <dbReference type="ChEBI" id="CHEBI:15377"/>
        <dbReference type="ChEBI" id="CHEBI:147362"/>
        <dbReference type="ChEBI" id="CHEBI:190704"/>
        <dbReference type="ChEBI" id="CHEBI:190706"/>
    </reaction>
    <physiologicalReaction direction="left-to-right" evidence="23">
        <dbReference type="Rhea" id="RHEA:71476"/>
    </physiologicalReaction>
</comment>
<keyword evidence="11 26" id="KW-0325">Glycoprotein</keyword>
<dbReference type="PROSITE" id="PS52011">
    <property type="entry name" value="PEPTIDASE_M2"/>
    <property type="match status" value="1"/>
</dbReference>
<evidence type="ECO:0000256" key="18">
    <source>
        <dbReference type="ARBA" id="ARBA00047642"/>
    </source>
</evidence>
<dbReference type="EMBL" id="AAKN02055950">
    <property type="status" value="NOT_ANNOTATED_CDS"/>
    <property type="molecule type" value="Genomic_DNA"/>
</dbReference>
<dbReference type="VEuPathDB" id="HostDB:ENSCPOG00000019315"/>
<dbReference type="InterPro" id="IPR001548">
    <property type="entry name" value="Peptidase_M2"/>
</dbReference>
<comment type="catalytic activity">
    <reaction evidence="16">
        <text>Met-enkephalin-Arg-Phe + H2O = L-arginyl-L-phenylalanine + Met-enkephalin</text>
        <dbReference type="Rhea" id="RHEA:70675"/>
        <dbReference type="ChEBI" id="CHEBI:15377"/>
        <dbReference type="ChEBI" id="CHEBI:189868"/>
        <dbReference type="ChEBI" id="CHEBI:189869"/>
        <dbReference type="ChEBI" id="CHEBI:189870"/>
    </reaction>
    <physiologicalReaction direction="left-to-right" evidence="16">
        <dbReference type="Rhea" id="RHEA:70676"/>
    </physiologicalReaction>
</comment>
<feature type="disulfide bond" evidence="29 31">
    <location>
        <begin position="293"/>
        <end position="311"/>
    </location>
</feature>
<comment type="cofactor">
    <cofactor evidence="1">
        <name>chloride</name>
        <dbReference type="ChEBI" id="CHEBI:17996"/>
    </cofactor>
</comment>
<evidence type="ECO:0000256" key="22">
    <source>
        <dbReference type="ARBA" id="ARBA00049116"/>
    </source>
</evidence>
<comment type="cofactor">
    <cofactor evidence="32">
        <name>Zn(2+)</name>
        <dbReference type="ChEBI" id="CHEBI:29105"/>
    </cofactor>
    <text evidence="32">Binds 1 zinc ion per subunit.</text>
</comment>
<evidence type="ECO:0000256" key="31">
    <source>
        <dbReference type="PROSITE-ProRule" id="PRU01355"/>
    </source>
</evidence>
<comment type="catalytic activity">
    <reaction evidence="25">
        <text>substance P + H2O = substance P(1-9) + L-Leu-L-Met-NH2</text>
        <dbReference type="Rhea" id="RHEA:71459"/>
        <dbReference type="ChEBI" id="CHEBI:15377"/>
        <dbReference type="ChEBI" id="CHEBI:190692"/>
        <dbReference type="ChEBI" id="CHEBI:190693"/>
        <dbReference type="ChEBI" id="CHEBI:190700"/>
    </reaction>
    <physiologicalReaction direction="left-to-right" evidence="25">
        <dbReference type="Rhea" id="RHEA:71460"/>
    </physiologicalReaction>
</comment>
<dbReference type="CDD" id="cd06461">
    <property type="entry name" value="M2_ACE"/>
    <property type="match status" value="1"/>
</dbReference>
<evidence type="ECO:0000256" key="25">
    <source>
        <dbReference type="ARBA" id="ARBA00049470"/>
    </source>
</evidence>
<keyword evidence="8 28" id="KW-0862">Zinc</keyword>
<reference evidence="33" key="2">
    <citation type="submission" date="2025-08" db="UniProtKB">
        <authorList>
            <consortium name="Ensembl"/>
        </authorList>
    </citation>
    <scope>IDENTIFICATION</scope>
    <source>
        <strain evidence="33">2N</strain>
    </source>
</reference>
<comment type="catalytic activity">
    <reaction evidence="19">
        <text>angiotensin I + H2O = L-histidyl-L-leucine + angiotensin II</text>
        <dbReference type="Rhea" id="RHEA:63560"/>
        <dbReference type="ChEBI" id="CHEBI:15377"/>
        <dbReference type="ChEBI" id="CHEBI:58506"/>
        <dbReference type="ChEBI" id="CHEBI:147350"/>
        <dbReference type="ChEBI" id="CHEBI:147392"/>
        <dbReference type="EC" id="3.4.15.1"/>
    </reaction>
    <physiologicalReaction direction="left-to-right" evidence="19">
        <dbReference type="Rhea" id="RHEA:63561"/>
    </physiologicalReaction>
</comment>
<evidence type="ECO:0000256" key="19">
    <source>
        <dbReference type="ARBA" id="ARBA00047862"/>
    </source>
</evidence>
<dbReference type="GO" id="GO:0005886">
    <property type="term" value="C:plasma membrane"/>
    <property type="evidence" value="ECO:0007669"/>
    <property type="project" value="TreeGrafter"/>
</dbReference>
<dbReference type="SUPFAM" id="SSF55486">
    <property type="entry name" value="Metalloproteases ('zincins'), catalytic domain"/>
    <property type="match status" value="1"/>
</dbReference>
<keyword evidence="34" id="KW-1185">Reference proteome</keyword>
<keyword evidence="6" id="KW-0732">Signal</keyword>
<dbReference type="Bgee" id="ENSCPOG00000019315">
    <property type="expression patterns" value="Expressed in testis"/>
</dbReference>
<accession>H0WA57</accession>
<evidence type="ECO:0000256" key="11">
    <source>
        <dbReference type="ARBA" id="ARBA00023180"/>
    </source>
</evidence>
<evidence type="ECO:0000313" key="33">
    <source>
        <dbReference type="Ensembl" id="ENSCPOP00000019868.2"/>
    </source>
</evidence>
<comment type="catalytic activity">
    <reaction evidence="22">
        <text>substance P + H2O = substance P(1-8) + Gly-L-Leu-L-Met-NH2</text>
        <dbReference type="Rhea" id="RHEA:71463"/>
        <dbReference type="ChEBI" id="CHEBI:15377"/>
        <dbReference type="ChEBI" id="CHEBI:190692"/>
        <dbReference type="ChEBI" id="CHEBI:190694"/>
        <dbReference type="ChEBI" id="CHEBI:190699"/>
    </reaction>
    <physiologicalReaction direction="left-to-right" evidence="22">
        <dbReference type="Rhea" id="RHEA:71464"/>
    </physiologicalReaction>
</comment>
<evidence type="ECO:0000256" key="26">
    <source>
        <dbReference type="PIRSR" id="PIRSR601548-10"/>
    </source>
</evidence>
<reference evidence="33" key="3">
    <citation type="submission" date="2025-09" db="UniProtKB">
        <authorList>
            <consortium name="Ensembl"/>
        </authorList>
    </citation>
    <scope>IDENTIFICATION</scope>
    <source>
        <strain evidence="33">2N</strain>
    </source>
</reference>
<evidence type="ECO:0000256" key="17">
    <source>
        <dbReference type="ARBA" id="ARBA00047629"/>
    </source>
</evidence>
<dbReference type="PANTHER" id="PTHR10514">
    <property type="entry name" value="ANGIOTENSIN-CONVERTING ENZYME"/>
    <property type="match status" value="1"/>
</dbReference>
<evidence type="ECO:0000313" key="34">
    <source>
        <dbReference type="Proteomes" id="UP000005447"/>
    </source>
</evidence>
<feature type="disulfide bond" evidence="29">
    <location>
        <begin position="478"/>
        <end position="490"/>
    </location>
</feature>
<dbReference type="Ensembl" id="ENSCPOT00000023333.2">
    <property type="protein sequence ID" value="ENSCPOP00000019868.2"/>
    <property type="gene ID" value="ENSCPOG00000019315.2"/>
</dbReference>
<feature type="binding site" evidence="30">
    <location>
        <position position="352"/>
    </location>
    <ligand>
        <name>Zn(2+)</name>
        <dbReference type="ChEBI" id="CHEBI:29105"/>
        <label>2</label>
        <note>catalytic</note>
    </ligand>
</feature>
<evidence type="ECO:0000256" key="23">
    <source>
        <dbReference type="ARBA" id="ARBA00049273"/>
    </source>
</evidence>
<evidence type="ECO:0000256" key="9">
    <source>
        <dbReference type="ARBA" id="ARBA00023049"/>
    </source>
</evidence>
<dbReference type="GO" id="GO:0008241">
    <property type="term" value="F:peptidyl-dipeptidase activity"/>
    <property type="evidence" value="ECO:0007669"/>
    <property type="project" value="UniProtKB-EC"/>
</dbReference>
<comment type="caution">
    <text evidence="31">Lacks conserved residue(s) required for the propagation of feature annotation.</text>
</comment>
<comment type="subunit">
    <text evidence="15">Monomer and homodimer; homodimerizes following binding to an inhibitor. Interacts with calmodulin (CALM1, CALM2 or CALM3); interaction takes place in the cytoplasmic region and regulates phosphorylation and proteolytic cleavage.</text>
</comment>
<evidence type="ECO:0000256" key="4">
    <source>
        <dbReference type="ARBA" id="ARBA00022670"/>
    </source>
</evidence>
<evidence type="ECO:0000256" key="30">
    <source>
        <dbReference type="PIRSR" id="PIRSR601548-8"/>
    </source>
</evidence>
<evidence type="ECO:0000256" key="13">
    <source>
        <dbReference type="ARBA" id="ARBA00037200"/>
    </source>
</evidence>
<evidence type="ECO:0000256" key="10">
    <source>
        <dbReference type="ARBA" id="ARBA00023157"/>
    </source>
</evidence>
<evidence type="ECO:0000256" key="2">
    <source>
        <dbReference type="ARBA" id="ARBA00008139"/>
    </source>
</evidence>
<comment type="catalytic activity">
    <reaction evidence="21">
        <text>Leu-enkephalin + H2O = L-tyrosylglycylglycine + L-phenylalanyl-L-leucine</text>
        <dbReference type="Rhea" id="RHEA:71487"/>
        <dbReference type="ChEBI" id="CHEBI:15377"/>
        <dbReference type="ChEBI" id="CHEBI:190689"/>
        <dbReference type="ChEBI" id="CHEBI:190708"/>
        <dbReference type="ChEBI" id="CHEBI:190710"/>
    </reaction>
    <physiologicalReaction direction="left-to-right" evidence="21">
        <dbReference type="Rhea" id="RHEA:71488"/>
    </physiologicalReaction>
</comment>
<reference evidence="34" key="1">
    <citation type="journal article" date="2011" name="Nature">
        <title>A high-resolution map of human evolutionary constraint using 29 mammals.</title>
        <authorList>
            <person name="Lindblad-Toh K."/>
            <person name="Garber M."/>
            <person name="Zuk O."/>
            <person name="Lin M.F."/>
            <person name="Parker B.J."/>
            <person name="Washietl S."/>
            <person name="Kheradpour P."/>
            <person name="Ernst J."/>
            <person name="Jordan G."/>
            <person name="Mauceli E."/>
            <person name="Ward L.D."/>
            <person name="Lowe C.B."/>
            <person name="Holloway A.K."/>
            <person name="Clamp M."/>
            <person name="Gnerre S."/>
            <person name="Alfoldi J."/>
            <person name="Beal K."/>
            <person name="Chang J."/>
            <person name="Clawson H."/>
            <person name="Cuff J."/>
            <person name="Di Palma F."/>
            <person name="Fitzgerald S."/>
            <person name="Flicek P."/>
            <person name="Guttman M."/>
            <person name="Hubisz M.J."/>
            <person name="Jaffe D.B."/>
            <person name="Jungreis I."/>
            <person name="Kent W.J."/>
            <person name="Kostka D."/>
            <person name="Lara M."/>
            <person name="Martins A.L."/>
            <person name="Massingham T."/>
            <person name="Moltke I."/>
            <person name="Raney B.J."/>
            <person name="Rasmussen M.D."/>
            <person name="Robinson J."/>
            <person name="Stark A."/>
            <person name="Vilella A.J."/>
            <person name="Wen J."/>
            <person name="Xie X."/>
            <person name="Zody M.C."/>
            <person name="Baldwin J."/>
            <person name="Bloom T."/>
            <person name="Chin C.W."/>
            <person name="Heiman D."/>
            <person name="Nicol R."/>
            <person name="Nusbaum C."/>
            <person name="Young S."/>
            <person name="Wilkinson J."/>
            <person name="Worley K.C."/>
            <person name="Kovar C.L."/>
            <person name="Muzny D.M."/>
            <person name="Gibbs R.A."/>
            <person name="Cree A."/>
            <person name="Dihn H.H."/>
            <person name="Fowler G."/>
            <person name="Jhangiani S."/>
            <person name="Joshi V."/>
            <person name="Lee S."/>
            <person name="Lewis L.R."/>
            <person name="Nazareth L.V."/>
            <person name="Okwuonu G."/>
            <person name="Santibanez J."/>
            <person name="Warren W.C."/>
            <person name="Mardis E.R."/>
            <person name="Weinstock G.M."/>
            <person name="Wilson R.K."/>
            <person name="Delehaunty K."/>
            <person name="Dooling D."/>
            <person name="Fronik C."/>
            <person name="Fulton L."/>
            <person name="Fulton B."/>
            <person name="Graves T."/>
            <person name="Minx P."/>
            <person name="Sodergren E."/>
            <person name="Birney E."/>
            <person name="Margulies E.H."/>
            <person name="Herrero J."/>
            <person name="Green E.D."/>
            <person name="Haussler D."/>
            <person name="Siepel A."/>
            <person name="Goldman N."/>
            <person name="Pollard K.S."/>
            <person name="Pedersen J.S."/>
            <person name="Lander E.S."/>
            <person name="Kellis M."/>
        </authorList>
    </citation>
    <scope>NUCLEOTIDE SEQUENCE [LARGE SCALE GENOMIC DNA]</scope>
    <source>
        <strain evidence="34">2N</strain>
    </source>
</reference>
<evidence type="ECO:0000256" key="28">
    <source>
        <dbReference type="PIRSR" id="PIRSR601548-3"/>
    </source>
</evidence>
<evidence type="ECO:0000256" key="29">
    <source>
        <dbReference type="PIRSR" id="PIRSR601548-4"/>
    </source>
</evidence>
<evidence type="ECO:0000256" key="16">
    <source>
        <dbReference type="ARBA" id="ARBA00047529"/>
    </source>
</evidence>
<evidence type="ECO:0000256" key="5">
    <source>
        <dbReference type="ARBA" id="ARBA00022723"/>
    </source>
</evidence>
<feature type="binding site" evidence="28">
    <location>
        <position position="324"/>
    </location>
    <ligand>
        <name>Zn(2+)</name>
        <dbReference type="ChEBI" id="CHEBI:29105"/>
        <label>1</label>
        <note>catalytic</note>
    </ligand>
</feature>
<keyword evidence="4 32" id="KW-0645">Protease</keyword>
<comment type="catalytic activity">
    <reaction evidence="18">
        <text>goralatide + H2O = N-acetyl-L-seryl-L-aspartate + L-lysyl-L-proline</text>
        <dbReference type="Rhea" id="RHEA:71455"/>
        <dbReference type="ChEBI" id="CHEBI:15377"/>
        <dbReference type="ChEBI" id="CHEBI:190701"/>
        <dbReference type="ChEBI" id="CHEBI:190702"/>
        <dbReference type="ChEBI" id="CHEBI:190703"/>
    </reaction>
    <physiologicalReaction direction="left-to-right" evidence="18">
        <dbReference type="Rhea" id="RHEA:71456"/>
    </physiologicalReaction>
</comment>
<keyword evidence="5 28" id="KW-0479">Metal-binding</keyword>
<dbReference type="GO" id="GO:0003081">
    <property type="term" value="P:regulation of systemic arterial blood pressure by renin-angiotensin"/>
    <property type="evidence" value="ECO:0007669"/>
    <property type="project" value="TreeGrafter"/>
</dbReference>
<feature type="disulfide bond" evidence="29">
    <location>
        <begin position="93"/>
        <end position="99"/>
    </location>
</feature>
<dbReference type="GO" id="GO:0006508">
    <property type="term" value="P:proteolysis"/>
    <property type="evidence" value="ECO:0007669"/>
    <property type="project" value="UniProtKB-KW"/>
</dbReference>
<evidence type="ECO:0000256" key="24">
    <source>
        <dbReference type="ARBA" id="ARBA00049305"/>
    </source>
</evidence>
<dbReference type="PANTHER" id="PTHR10514:SF41">
    <property type="entry name" value="ANGIOTENSIN-CONVERTING ENZYME-LIKE PROTEIN ACE3"/>
    <property type="match status" value="1"/>
</dbReference>
<comment type="catalytic activity">
    <reaction evidence="20">
        <text>Met-enkephalin + H2O = L-phenylalanyl-L-methionine + L-tyrosylglycylglycine</text>
        <dbReference type="Rhea" id="RHEA:71483"/>
        <dbReference type="ChEBI" id="CHEBI:15377"/>
        <dbReference type="ChEBI" id="CHEBI:189868"/>
        <dbReference type="ChEBI" id="CHEBI:190708"/>
        <dbReference type="ChEBI" id="CHEBI:190709"/>
    </reaction>
    <physiologicalReaction direction="left-to-right" evidence="20">
        <dbReference type="Rhea" id="RHEA:71484"/>
    </physiologicalReaction>
</comment>
<evidence type="ECO:0000256" key="7">
    <source>
        <dbReference type="ARBA" id="ARBA00022801"/>
    </source>
</evidence>
<dbReference type="Pfam" id="PF01401">
    <property type="entry name" value="Peptidase_M2"/>
    <property type="match status" value="1"/>
</dbReference>
<evidence type="ECO:0000256" key="20">
    <source>
        <dbReference type="ARBA" id="ARBA00048012"/>
    </source>
</evidence>
<evidence type="ECO:0000256" key="14">
    <source>
        <dbReference type="ARBA" id="ARBA00039858"/>
    </source>
</evidence>
<comment type="catalytic activity">
    <reaction evidence="24">
        <text>bradykinin + H2O = L-Phe-L-Arg + bradykinin(1-7)</text>
        <dbReference type="Rhea" id="RHEA:71451"/>
        <dbReference type="ChEBI" id="CHEBI:15377"/>
        <dbReference type="ChEBI" id="CHEBI:132988"/>
        <dbReference type="ChEBI" id="CHEBI:133147"/>
        <dbReference type="ChEBI" id="CHEBI:147352"/>
    </reaction>
    <physiologicalReaction direction="left-to-right" evidence="24">
        <dbReference type="Rhea" id="RHEA:71452"/>
    </physiologicalReaction>
</comment>
<feature type="binding site" evidence="28">
    <location>
        <position position="352"/>
    </location>
    <ligand>
        <name>Zn(2+)</name>
        <dbReference type="ChEBI" id="CHEBI:29105"/>
        <label>1</label>
        <note>catalytic</note>
    </ligand>
</feature>
<feature type="binding site" evidence="30">
    <location>
        <position position="324"/>
    </location>
    <ligand>
        <name>Zn(2+)</name>
        <dbReference type="ChEBI" id="CHEBI:29105"/>
        <label>2</label>
        <note>catalytic</note>
    </ligand>
</feature>
<comment type="similarity">
    <text evidence="2 31 32">Belongs to the peptidase M2 family.</text>
</comment>
<dbReference type="FunFam" id="1.10.1370.30:FF:000004">
    <property type="entry name" value="Angiotensin-converting enzyme"/>
    <property type="match status" value="1"/>
</dbReference>
<dbReference type="HOGENOM" id="CLU_014364_3_2_1"/>
<evidence type="ECO:0000256" key="3">
    <source>
        <dbReference type="ARBA" id="ARBA00022645"/>
    </source>
</evidence>
<evidence type="ECO:0000256" key="1">
    <source>
        <dbReference type="ARBA" id="ARBA00001923"/>
    </source>
</evidence>
<comment type="function">
    <text evidence="13">Soluble form that is released in blood plasma and other body fluids following proteolytic cleavage in the juxtamembrane stalk region.</text>
</comment>
<evidence type="ECO:0000256" key="32">
    <source>
        <dbReference type="RuleBase" id="RU361144"/>
    </source>
</evidence>
<evidence type="ECO:0000256" key="27">
    <source>
        <dbReference type="PIRSR" id="PIRSR601548-2"/>
    </source>
</evidence>
<keyword evidence="7 32" id="KW-0378">Hydrolase</keyword>
<feature type="binding site" evidence="30">
    <location>
        <position position="328"/>
    </location>
    <ligand>
        <name>Zn(2+)</name>
        <dbReference type="ChEBI" id="CHEBI:29105"/>
        <label>2</label>
        <note>catalytic</note>
    </ligand>
</feature>
<dbReference type="GO" id="GO:0008237">
    <property type="term" value="F:metallopeptidase activity"/>
    <property type="evidence" value="ECO:0007669"/>
    <property type="project" value="UniProtKB-KW"/>
</dbReference>
<feature type="glycosylation site" description="N-linked (GlcNAc...) asparagine; partial" evidence="26">
    <location>
        <position position="526"/>
    </location>
</feature>
<proteinExistence type="inferred from homology"/>
<dbReference type="AlphaFoldDB" id="H0WA57"/>
<gene>
    <name evidence="33" type="primary">LOC100734944</name>
</gene>
<dbReference type="GO" id="GO:0003084">
    <property type="term" value="P:positive regulation of systemic arterial blood pressure"/>
    <property type="evidence" value="ECO:0007669"/>
    <property type="project" value="TreeGrafter"/>
</dbReference>
<organism evidence="33 34">
    <name type="scientific">Cavia porcellus</name>
    <name type="common">Guinea pig</name>
    <dbReference type="NCBI Taxonomy" id="10141"/>
    <lineage>
        <taxon>Eukaryota</taxon>
        <taxon>Metazoa</taxon>
        <taxon>Chordata</taxon>
        <taxon>Craniata</taxon>
        <taxon>Vertebrata</taxon>
        <taxon>Euteleostomi</taxon>
        <taxon>Mammalia</taxon>
        <taxon>Eutheria</taxon>
        <taxon>Euarchontoglires</taxon>
        <taxon>Glires</taxon>
        <taxon>Rodentia</taxon>
        <taxon>Hystricomorpha</taxon>
        <taxon>Caviidae</taxon>
        <taxon>Cavia</taxon>
    </lineage>
</organism>
<dbReference type="GO" id="GO:0046872">
    <property type="term" value="F:metal ion binding"/>
    <property type="evidence" value="ECO:0007669"/>
    <property type="project" value="UniProtKB-KW"/>
</dbReference>
<comment type="catalytic activity">
    <reaction evidence="17">
        <text>substance P + H2O = L-Phe-L-Phe-Gly-L-Leu-L-Met-NH2 + substance P(1-6)</text>
        <dbReference type="Rhea" id="RHEA:71471"/>
        <dbReference type="ChEBI" id="CHEBI:15377"/>
        <dbReference type="ChEBI" id="CHEBI:190692"/>
        <dbReference type="ChEBI" id="CHEBI:190696"/>
        <dbReference type="ChEBI" id="CHEBI:190697"/>
    </reaction>
    <physiologicalReaction direction="left-to-right" evidence="17">
        <dbReference type="Rhea" id="RHEA:71472"/>
    </physiologicalReaction>
</comment>
<dbReference type="EC" id="3.4.-.-" evidence="32"/>
<name>H0WA57_CAVPO</name>
<protein>
    <recommendedName>
        <fullName evidence="14 32">Angiotensin-converting enzyme</fullName>
        <ecNumber evidence="32">3.4.-.-</ecNumber>
    </recommendedName>
</protein>
<evidence type="ECO:0000256" key="12">
    <source>
        <dbReference type="ARBA" id="ARBA00036868"/>
    </source>
</evidence>
<feature type="binding site" evidence="27">
    <location>
        <position position="166"/>
    </location>
    <ligand>
        <name>chloride</name>
        <dbReference type="ChEBI" id="CHEBI:17996"/>
        <label>1</label>
    </ligand>
</feature>
<evidence type="ECO:0000256" key="8">
    <source>
        <dbReference type="ARBA" id="ARBA00022833"/>
    </source>
</evidence>
<dbReference type="Proteomes" id="UP000005447">
    <property type="component" value="Unassembled WGS sequence"/>
</dbReference>
<sequence>YDQTVNTVLKQFMEATWNFVANITKPNQEEMFMKYFGSRAHLLNIPQSQDPTVKCMLSKLQVIGKVALPYHKLWKCNKLLAYMETTYNLAQVCLDERPCMTLEPSDYFEEVMATFRDHKELLWVWEGWRDSGSPLHPIFGHYVQLSNKAAQLNGEQSGHKHCTTKYESDTVEQDLEQIYQELQPLCFNLHVYVRHALHHHYGPELITLQGPIPAHLLGKGLLSWNSILDMVLPFPKKHPIDITYMIKSQHWKPEKMFEEADKFFTSLGLLSVSPDFWKKSMLERLADGRVVECQTSAWDFYTGNDFRVKKCTEVTIEDLLSVSHQMGHIQYFMQYQNLFVIFCEGASPAFEEVVGAMVTHSASSHRHLFITGLINLWLQDSEEEGNYLMGMALEKIAFIPFSYLMDLIRWKVFDGTIEKNFYKQEWWNSGKYQGLCPSVPWTEDDFDPGAKFHVSANVPYTQYFLSTVLQFQLHETLCNALGYVGPLHQCDIYSSKIAGRILGHALKLSSSKPWPEVLKELTGQSNISTRALMTYFKSLLNWLVADNVQQSEILGCPDYTCFFSG</sequence>
<keyword evidence="10 29" id="KW-1015">Disulfide bond</keyword>
<dbReference type="GO" id="GO:0004180">
    <property type="term" value="F:carboxypeptidase activity"/>
    <property type="evidence" value="ECO:0007669"/>
    <property type="project" value="UniProtKB-KW"/>
</dbReference>
<keyword evidence="3 32" id="KW-0121">Carboxypeptidase</keyword>
<evidence type="ECO:0000256" key="6">
    <source>
        <dbReference type="ARBA" id="ARBA00022729"/>
    </source>
</evidence>
<evidence type="ECO:0000256" key="15">
    <source>
        <dbReference type="ARBA" id="ARBA00046406"/>
    </source>
</evidence>
<comment type="catalytic activity">
    <reaction evidence="12">
        <text>Release of a C-terminal dipeptide, oligopeptide-|-Xaa-Yaa, when Xaa is not Pro, and Yaa is neither Asp nor Glu. Thus, conversion of angiotensin I to angiotensin II, with increase in vasoconstrictor activity, but no action on angiotensin II.</text>
        <dbReference type="EC" id="3.4.15.1"/>
    </reaction>
</comment>